<reference evidence="2" key="1">
    <citation type="journal article" date="2021" name="PeerJ">
        <title>Extensive microbial diversity within the chicken gut microbiome revealed by metagenomics and culture.</title>
        <authorList>
            <person name="Gilroy R."/>
            <person name="Ravi A."/>
            <person name="Getino M."/>
            <person name="Pursley I."/>
            <person name="Horton D.L."/>
            <person name="Alikhan N.F."/>
            <person name="Baker D."/>
            <person name="Gharbi K."/>
            <person name="Hall N."/>
            <person name="Watson M."/>
            <person name="Adriaenssens E.M."/>
            <person name="Foster-Nyarko E."/>
            <person name="Jarju S."/>
            <person name="Secka A."/>
            <person name="Antonio M."/>
            <person name="Oren A."/>
            <person name="Chaudhuri R.R."/>
            <person name="La Ragione R."/>
            <person name="Hildebrand F."/>
            <person name="Pallen M.J."/>
        </authorList>
    </citation>
    <scope>NUCLEOTIDE SEQUENCE</scope>
    <source>
        <strain evidence="2">CHK32-1732</strain>
    </source>
</reference>
<reference evidence="2" key="2">
    <citation type="submission" date="2021-04" db="EMBL/GenBank/DDBJ databases">
        <authorList>
            <person name="Gilroy R."/>
        </authorList>
    </citation>
    <scope>NUCLEOTIDE SEQUENCE</scope>
    <source>
        <strain evidence="2">CHK32-1732</strain>
    </source>
</reference>
<protein>
    <submittedName>
        <fullName evidence="2">VOC family protein</fullName>
    </submittedName>
</protein>
<evidence type="ECO:0000259" key="1">
    <source>
        <dbReference type="PROSITE" id="PS51819"/>
    </source>
</evidence>
<dbReference type="AlphaFoldDB" id="A0A9D1RMI5"/>
<dbReference type="InterPro" id="IPR037523">
    <property type="entry name" value="VOC_core"/>
</dbReference>
<accession>A0A9D1RMI5</accession>
<dbReference type="InterPro" id="IPR029068">
    <property type="entry name" value="Glyas_Bleomycin-R_OHBP_Dase"/>
</dbReference>
<dbReference type="SUPFAM" id="SSF54593">
    <property type="entry name" value="Glyoxalase/Bleomycin resistance protein/Dihydroxybiphenyl dioxygenase"/>
    <property type="match status" value="1"/>
</dbReference>
<dbReference type="EMBL" id="DXGC01000012">
    <property type="protein sequence ID" value="HIW90324.1"/>
    <property type="molecule type" value="Genomic_DNA"/>
</dbReference>
<comment type="caution">
    <text evidence="2">The sequence shown here is derived from an EMBL/GenBank/DDBJ whole genome shotgun (WGS) entry which is preliminary data.</text>
</comment>
<sequence>MTTPNPYMFIVYVKDAAASATFYSELLGISPGFESPRFIAFTLPGGVQFAVWSGSDLTGDSLSPEAARGRASELCLCLGTTEEIEERFADWRDRGVHIVSEPHDDVFGRTFVAADPDGNLIRIAPVD</sequence>
<dbReference type="Proteomes" id="UP000824190">
    <property type="component" value="Unassembled WGS sequence"/>
</dbReference>
<dbReference type="Gene3D" id="3.30.720.120">
    <property type="match status" value="1"/>
</dbReference>
<evidence type="ECO:0000313" key="2">
    <source>
        <dbReference type="EMBL" id="HIW90324.1"/>
    </source>
</evidence>
<dbReference type="PROSITE" id="PS51819">
    <property type="entry name" value="VOC"/>
    <property type="match status" value="1"/>
</dbReference>
<dbReference type="InterPro" id="IPR004360">
    <property type="entry name" value="Glyas_Fos-R_dOase_dom"/>
</dbReference>
<proteinExistence type="predicted"/>
<evidence type="ECO:0000313" key="3">
    <source>
        <dbReference type="Proteomes" id="UP000824190"/>
    </source>
</evidence>
<organism evidence="2 3">
    <name type="scientific">Candidatus Corynebacterium avicola</name>
    <dbReference type="NCBI Taxonomy" id="2838527"/>
    <lineage>
        <taxon>Bacteria</taxon>
        <taxon>Bacillati</taxon>
        <taxon>Actinomycetota</taxon>
        <taxon>Actinomycetes</taxon>
        <taxon>Mycobacteriales</taxon>
        <taxon>Corynebacteriaceae</taxon>
        <taxon>Corynebacterium</taxon>
    </lineage>
</organism>
<dbReference type="PIRSF" id="PIRSF039020">
    <property type="entry name" value="EhpR"/>
    <property type="match status" value="1"/>
</dbReference>
<gene>
    <name evidence="2" type="ORF">H9870_01450</name>
</gene>
<dbReference type="Pfam" id="PF00903">
    <property type="entry name" value="Glyoxalase"/>
    <property type="match status" value="1"/>
</dbReference>
<dbReference type="InterPro" id="IPR026275">
    <property type="entry name" value="Glyoxalase/dOase/EhpR"/>
</dbReference>
<feature type="domain" description="VOC" evidence="1">
    <location>
        <begin position="3"/>
        <end position="126"/>
    </location>
</feature>
<name>A0A9D1RMI5_9CORY</name>
<dbReference type="Gene3D" id="3.30.720.110">
    <property type="match status" value="1"/>
</dbReference>